<protein>
    <submittedName>
        <fullName evidence="1">Glutathione reductase</fullName>
    </submittedName>
</protein>
<dbReference type="RefSeq" id="WP_123064222.1">
    <property type="nucleotide sequence ID" value="NZ_RIAS01000005.1"/>
</dbReference>
<sequence>MSTLQPIIHVLQHSSDEDVIEQFFEYESLIWIDWREDEGDVIHYFNDQLPEPHQIQCKIIQIDKPRGVDIVLSSDERTLTIPFADDRTDRDSAVRAMEEMIAPQYQIRWFMESLGSDTLAFLLLSTEQWGELENQFGKEKLEFHFQPVTSESAMFSLDMDDVFTLVETRQKARTSE</sequence>
<dbReference type="OrthoDB" id="5194528at2"/>
<gene>
    <name evidence="1" type="ORF">EC604_10890</name>
</gene>
<name>A0A5M9WRT7_PAEAM</name>
<accession>A0A5M9WRT7</accession>
<dbReference type="EMBL" id="RIAS01000005">
    <property type="protein sequence ID" value="KAA8784354.1"/>
    <property type="molecule type" value="Genomic_DNA"/>
</dbReference>
<organism evidence="1 2">
    <name type="scientific">Paenibacillus amylolyticus</name>
    <dbReference type="NCBI Taxonomy" id="1451"/>
    <lineage>
        <taxon>Bacteria</taxon>
        <taxon>Bacillati</taxon>
        <taxon>Bacillota</taxon>
        <taxon>Bacilli</taxon>
        <taxon>Bacillales</taxon>
        <taxon>Paenibacillaceae</taxon>
        <taxon>Paenibacillus</taxon>
    </lineage>
</organism>
<evidence type="ECO:0000313" key="2">
    <source>
        <dbReference type="Proteomes" id="UP000323664"/>
    </source>
</evidence>
<dbReference type="Proteomes" id="UP000323664">
    <property type="component" value="Unassembled WGS sequence"/>
</dbReference>
<reference evidence="1 2" key="1">
    <citation type="journal article" date="2019" name="J. Ind. Microbiol. Biotechnol.">
        <title>Paenibacillus amylolyticus 27C64 has a diverse set of carbohydrate-active enzymes and complete pectin deconstruction system.</title>
        <authorList>
            <person name="Keggi C."/>
            <person name="Doran-Peterson J."/>
        </authorList>
    </citation>
    <scope>NUCLEOTIDE SEQUENCE [LARGE SCALE GENOMIC DNA]</scope>
    <source>
        <strain evidence="1 2">27C64</strain>
    </source>
</reference>
<dbReference type="AlphaFoldDB" id="A0A5M9WRT7"/>
<proteinExistence type="predicted"/>
<evidence type="ECO:0000313" key="1">
    <source>
        <dbReference type="EMBL" id="KAA8784354.1"/>
    </source>
</evidence>
<comment type="caution">
    <text evidence="1">The sequence shown here is derived from an EMBL/GenBank/DDBJ whole genome shotgun (WGS) entry which is preliminary data.</text>
</comment>